<dbReference type="Proteomes" id="UP000006514">
    <property type="component" value="Unassembled WGS sequence"/>
</dbReference>
<dbReference type="Pfam" id="PF18758">
    <property type="entry name" value="KDZ"/>
    <property type="match status" value="1"/>
</dbReference>
<dbReference type="KEGG" id="adl:AURDEDRAFT_77098"/>
<accession>J0D3M3</accession>
<feature type="coiled-coil region" evidence="1">
    <location>
        <begin position="279"/>
        <end position="306"/>
    </location>
</feature>
<dbReference type="PANTHER" id="PTHR33096">
    <property type="entry name" value="CXC2 DOMAIN-CONTAINING PROTEIN"/>
    <property type="match status" value="1"/>
</dbReference>
<dbReference type="PANTHER" id="PTHR33096:SF1">
    <property type="entry name" value="CXC1-LIKE CYSTEINE CLUSTER ASSOCIATED WITH KDZ TRANSPOSASES DOMAIN-CONTAINING PROTEIN"/>
    <property type="match status" value="1"/>
</dbReference>
<reference evidence="3" key="1">
    <citation type="journal article" date="2012" name="Science">
        <title>The Paleozoic origin of enzymatic lignin decomposition reconstructed from 31 fungal genomes.</title>
        <authorList>
            <person name="Floudas D."/>
            <person name="Binder M."/>
            <person name="Riley R."/>
            <person name="Barry K."/>
            <person name="Blanchette R.A."/>
            <person name="Henrissat B."/>
            <person name="Martinez A.T."/>
            <person name="Otillar R."/>
            <person name="Spatafora J.W."/>
            <person name="Yadav J.S."/>
            <person name="Aerts A."/>
            <person name="Benoit I."/>
            <person name="Boyd A."/>
            <person name="Carlson A."/>
            <person name="Copeland A."/>
            <person name="Coutinho P.M."/>
            <person name="de Vries R.P."/>
            <person name="Ferreira P."/>
            <person name="Findley K."/>
            <person name="Foster B."/>
            <person name="Gaskell J."/>
            <person name="Glotzer D."/>
            <person name="Gorecki P."/>
            <person name="Heitman J."/>
            <person name="Hesse C."/>
            <person name="Hori C."/>
            <person name="Igarashi K."/>
            <person name="Jurgens J.A."/>
            <person name="Kallen N."/>
            <person name="Kersten P."/>
            <person name="Kohler A."/>
            <person name="Kuees U."/>
            <person name="Kumar T.K.A."/>
            <person name="Kuo A."/>
            <person name="LaButti K."/>
            <person name="Larrondo L.F."/>
            <person name="Lindquist E."/>
            <person name="Ling A."/>
            <person name="Lombard V."/>
            <person name="Lucas S."/>
            <person name="Lundell T."/>
            <person name="Martin R."/>
            <person name="McLaughlin D.J."/>
            <person name="Morgenstern I."/>
            <person name="Morin E."/>
            <person name="Murat C."/>
            <person name="Nagy L.G."/>
            <person name="Nolan M."/>
            <person name="Ohm R.A."/>
            <person name="Patyshakuliyeva A."/>
            <person name="Rokas A."/>
            <person name="Ruiz-Duenas F.J."/>
            <person name="Sabat G."/>
            <person name="Salamov A."/>
            <person name="Samejima M."/>
            <person name="Schmutz J."/>
            <person name="Slot J.C."/>
            <person name="St John F."/>
            <person name="Stenlid J."/>
            <person name="Sun H."/>
            <person name="Sun S."/>
            <person name="Syed K."/>
            <person name="Tsang A."/>
            <person name="Wiebenga A."/>
            <person name="Young D."/>
            <person name="Pisabarro A."/>
            <person name="Eastwood D.C."/>
            <person name="Martin F."/>
            <person name="Cullen D."/>
            <person name="Grigoriev I.V."/>
            <person name="Hibbett D.S."/>
        </authorList>
    </citation>
    <scope>NUCLEOTIDE SEQUENCE [LARGE SCALE GENOMIC DNA]</scope>
    <source>
        <strain evidence="3">TFB10046</strain>
    </source>
</reference>
<sequence length="503" mass="56948">GCDIQCGSDGNFGHRHNECAGDGPTTNYTPESMVPKEFIDAVGAALDECRARPARKRPSDVPEAAVKQCEKSHTAANGSRQKAASDRHDDRGLMALVCRHDIPLFVCNIDTPGEQQKYSIGLLIWLLLHLPDMATVMNLYDIGCVADKAVRSYEIMPASMESRVLFATSAMHAYAHQWECQLVYSPRLKDGLGLTDGEGVERLWSRLRKLISILRGVHRKRRIILLDRHLQWISNKMRDDLGKWLVRKWVALRNREREAIGEVRRSGHTAAMLLTAPRLKKELEAVMELQDQIQSLTEQADALYSSLNVEEVFPEIQDYGNDFARTLIMAYDAKCIARRKLIGRFFEWEYLDQAVGGTGEPLGTTQHQKVVQAIQRRAPATIGAINRYNELCTKLRALLPPGKDFPLPEPLSTELSKLKNDPTLLEDVWVSALPNGAALWLKDKTVRVAIRAQLVLDRCAEERERLLREEKQLFCWLQLEARAVARALVDPSSRYILSFLLLY</sequence>
<keyword evidence="1" id="KW-0175">Coiled coil</keyword>
<dbReference type="eggNOG" id="ENOG502S2AH">
    <property type="taxonomic scope" value="Eukaryota"/>
</dbReference>
<evidence type="ECO:0000313" key="2">
    <source>
        <dbReference type="EMBL" id="EJD33287.1"/>
    </source>
</evidence>
<feature type="non-terminal residue" evidence="2">
    <location>
        <position position="1"/>
    </location>
</feature>
<evidence type="ECO:0008006" key="4">
    <source>
        <dbReference type="Google" id="ProtNLM"/>
    </source>
</evidence>
<dbReference type="OMA" id="TERIWSK"/>
<protein>
    <recommendedName>
        <fullName evidence="4">CxC1-like cysteine cluster associated with KDZ transposases domain-containing protein</fullName>
    </recommendedName>
</protein>
<dbReference type="EMBL" id="JH688322">
    <property type="protein sequence ID" value="EJD33287.1"/>
    <property type="molecule type" value="Genomic_DNA"/>
</dbReference>
<proteinExistence type="predicted"/>
<evidence type="ECO:0000313" key="3">
    <source>
        <dbReference type="Proteomes" id="UP000006514"/>
    </source>
</evidence>
<organism evidence="2 3">
    <name type="scientific">Auricularia subglabra (strain TFB-10046 / SS5)</name>
    <name type="common">White-rot fungus</name>
    <name type="synonym">Auricularia delicata (strain TFB10046)</name>
    <dbReference type="NCBI Taxonomy" id="717982"/>
    <lineage>
        <taxon>Eukaryota</taxon>
        <taxon>Fungi</taxon>
        <taxon>Dikarya</taxon>
        <taxon>Basidiomycota</taxon>
        <taxon>Agaricomycotina</taxon>
        <taxon>Agaricomycetes</taxon>
        <taxon>Auriculariales</taxon>
        <taxon>Auriculariaceae</taxon>
        <taxon>Auricularia</taxon>
    </lineage>
</organism>
<dbReference type="OrthoDB" id="3253684at2759"/>
<dbReference type="InParanoid" id="J0D3M3"/>
<dbReference type="AlphaFoldDB" id="J0D3M3"/>
<name>J0D3M3_AURST</name>
<keyword evidence="3" id="KW-1185">Reference proteome</keyword>
<evidence type="ECO:0000256" key="1">
    <source>
        <dbReference type="SAM" id="Coils"/>
    </source>
</evidence>
<gene>
    <name evidence="2" type="ORF">AURDEDRAFT_77098</name>
</gene>
<dbReference type="InterPro" id="IPR040521">
    <property type="entry name" value="KDZ"/>
</dbReference>